<feature type="compositionally biased region" description="Basic and acidic residues" evidence="1">
    <location>
        <begin position="285"/>
        <end position="299"/>
    </location>
</feature>
<dbReference type="EMBL" id="NCKW01015571">
    <property type="protein sequence ID" value="POM62439.1"/>
    <property type="molecule type" value="Genomic_DNA"/>
</dbReference>
<dbReference type="AlphaFoldDB" id="A0A2P4XAA3"/>
<feature type="region of interest" description="Disordered" evidence="1">
    <location>
        <begin position="270"/>
        <end position="326"/>
    </location>
</feature>
<dbReference type="OrthoDB" id="117285at2759"/>
<evidence type="ECO:0000313" key="2">
    <source>
        <dbReference type="EMBL" id="POM62439.1"/>
    </source>
</evidence>
<proteinExistence type="predicted"/>
<evidence type="ECO:0008006" key="4">
    <source>
        <dbReference type="Google" id="ProtNLM"/>
    </source>
</evidence>
<sequence length="326" mass="36818">MRSDVIMELDLLPGASRGYWKYHAPGKWFKQPKAVGKLNNARVALLFDPGAEVCIVDSIYARKVGCHIDDSQTQECVEGRTKIKATLAGTPVYYFDAWVGSLSDQEAILGMAFMVPARIRLDLADGTLCLPDELVQDIEIPVANSVEVPIYSRMSDRQKLWITRGERLGRRRYFRTTNWSDQPLTLFDDTWIGIWLSGDHIPRHAGFVSIGSRRYDEWQSLAYKDRTDQPEDAGVDDVTSGPSVERPQYDHPTRILTRQANHPKVATIQATKSKGEPKIGPSEAGIKREERKEVGKVIAEEPESPMPEQTEMRSEDQDSLQCEIKN</sequence>
<dbReference type="InterPro" id="IPR021109">
    <property type="entry name" value="Peptidase_aspartic_dom_sf"/>
</dbReference>
<name>A0A2P4XAA3_9STRA</name>
<feature type="region of interest" description="Disordered" evidence="1">
    <location>
        <begin position="225"/>
        <end position="249"/>
    </location>
</feature>
<dbReference type="Proteomes" id="UP000237271">
    <property type="component" value="Unassembled WGS sequence"/>
</dbReference>
<gene>
    <name evidence="2" type="ORF">PHPALM_28411</name>
</gene>
<evidence type="ECO:0000313" key="3">
    <source>
        <dbReference type="Proteomes" id="UP000237271"/>
    </source>
</evidence>
<accession>A0A2P4XAA3</accession>
<reference evidence="2 3" key="1">
    <citation type="journal article" date="2017" name="Genome Biol. Evol.">
        <title>Phytophthora megakarya and P. palmivora, closely related causal agents of cacao black pod rot, underwent increases in genome sizes and gene numbers by different mechanisms.</title>
        <authorList>
            <person name="Ali S.S."/>
            <person name="Shao J."/>
            <person name="Lary D.J."/>
            <person name="Kronmiller B."/>
            <person name="Shen D."/>
            <person name="Strem M.D."/>
            <person name="Amoako-Attah I."/>
            <person name="Akrofi A.Y."/>
            <person name="Begoude B.A."/>
            <person name="Ten Hoopen G.M."/>
            <person name="Coulibaly K."/>
            <person name="Kebe B.I."/>
            <person name="Melnick R.L."/>
            <person name="Guiltinan M.J."/>
            <person name="Tyler B.M."/>
            <person name="Meinhardt L.W."/>
            <person name="Bailey B.A."/>
        </authorList>
    </citation>
    <scope>NUCLEOTIDE SEQUENCE [LARGE SCALE GENOMIC DNA]</scope>
    <source>
        <strain evidence="3">sbr112.9</strain>
    </source>
</reference>
<comment type="caution">
    <text evidence="2">The sequence shown here is derived from an EMBL/GenBank/DDBJ whole genome shotgun (WGS) entry which is preliminary data.</text>
</comment>
<keyword evidence="3" id="KW-1185">Reference proteome</keyword>
<evidence type="ECO:0000256" key="1">
    <source>
        <dbReference type="SAM" id="MobiDB-lite"/>
    </source>
</evidence>
<protein>
    <recommendedName>
        <fullName evidence="4">Eukaryotic/viral aspartic protease</fullName>
    </recommendedName>
</protein>
<dbReference type="Gene3D" id="2.40.70.10">
    <property type="entry name" value="Acid Proteases"/>
    <property type="match status" value="1"/>
</dbReference>
<organism evidence="2 3">
    <name type="scientific">Phytophthora palmivora</name>
    <dbReference type="NCBI Taxonomy" id="4796"/>
    <lineage>
        <taxon>Eukaryota</taxon>
        <taxon>Sar</taxon>
        <taxon>Stramenopiles</taxon>
        <taxon>Oomycota</taxon>
        <taxon>Peronosporomycetes</taxon>
        <taxon>Peronosporales</taxon>
        <taxon>Peronosporaceae</taxon>
        <taxon>Phytophthora</taxon>
    </lineage>
</organism>